<dbReference type="EMBL" id="CP131913">
    <property type="protein sequence ID" value="WLI73064.1"/>
    <property type="molecule type" value="Genomic_DNA"/>
</dbReference>
<dbReference type="InterPro" id="IPR000055">
    <property type="entry name" value="Restrct_endonuc_typeI_TRD"/>
</dbReference>
<keyword evidence="2" id="KW-0680">Restriction system</keyword>
<sequence length="436" mass="48440">MTDEAMEVRDASAGYAPQVDRPAVPEGYKQTEDGVIPKGWELKQLCEIAQIRSGIAKNSAAQVQDPIRVHYLRVANVQDGYLDLSKMSQLTISRSDLERFSVQLGDVLMNEGGDRDKLGRGAVWRGQYQPCVHQNHVFVVRPKKVVDPEYLAFWSAGEGAKKYFLIAGRQTTNLASINKTSLGQLPVLLPPAPEQRTIATALSDVDSLLESLDRLIAKKRDIKQAAMQQLLTGEARLPGFEGKWRVKRLGEVAEMDPENLGSSTHPAYAFNYIALEDVNIGNLESHSEITFSSAPSRAKRKLRYGDILVATVRPNLKAHLHFNRAGGEWVCSTGFCVIRCKQELLHPGYVFQHFFAHPINKQIEALIAGSNYPAISNKDVSELELTIPPFEEQVAISGVLSDMDAEIEALEQRRAKTVALKQALMQELLTGRTRLI</sequence>
<organism evidence="7 8">
    <name type="scientific">Halomonas alkalicola</name>
    <dbReference type="NCBI Taxonomy" id="1930622"/>
    <lineage>
        <taxon>Bacteria</taxon>
        <taxon>Pseudomonadati</taxon>
        <taxon>Pseudomonadota</taxon>
        <taxon>Gammaproteobacteria</taxon>
        <taxon>Oceanospirillales</taxon>
        <taxon>Halomonadaceae</taxon>
        <taxon>Halomonas</taxon>
    </lineage>
</organism>
<dbReference type="RefSeq" id="WP_305500391.1">
    <property type="nucleotide sequence ID" value="NZ_CP131913.1"/>
</dbReference>
<evidence type="ECO:0000256" key="4">
    <source>
        <dbReference type="SAM" id="Coils"/>
    </source>
</evidence>
<evidence type="ECO:0000256" key="3">
    <source>
        <dbReference type="ARBA" id="ARBA00023125"/>
    </source>
</evidence>
<dbReference type="CDD" id="cd16961">
    <property type="entry name" value="RMtype1_S_TRD-CR_like"/>
    <property type="match status" value="1"/>
</dbReference>
<dbReference type="Gene3D" id="1.10.287.1120">
    <property type="entry name" value="Bipartite methylase S protein"/>
    <property type="match status" value="1"/>
</dbReference>
<protein>
    <submittedName>
        <fullName evidence="7">Restriction endonuclease subunit S</fullName>
        <ecNumber evidence="7">3.1.21.-</ecNumber>
    </submittedName>
</protein>
<dbReference type="SUPFAM" id="SSF116734">
    <property type="entry name" value="DNA methylase specificity domain"/>
    <property type="match status" value="2"/>
</dbReference>
<dbReference type="EC" id="3.1.21.-" evidence="7"/>
<evidence type="ECO:0000256" key="2">
    <source>
        <dbReference type="ARBA" id="ARBA00022747"/>
    </source>
</evidence>
<feature type="domain" description="Type I restriction modification DNA specificity" evidence="6">
    <location>
        <begin position="37"/>
        <end position="211"/>
    </location>
</feature>
<keyword evidence="8" id="KW-1185">Reference proteome</keyword>
<dbReference type="Proteomes" id="UP001235344">
    <property type="component" value="Chromosome"/>
</dbReference>
<dbReference type="PANTHER" id="PTHR30408">
    <property type="entry name" value="TYPE-1 RESTRICTION ENZYME ECOKI SPECIFICITY PROTEIN"/>
    <property type="match status" value="1"/>
</dbReference>
<accession>A0ABY9H3L7</accession>
<keyword evidence="7" id="KW-0255">Endonuclease</keyword>
<proteinExistence type="inferred from homology"/>
<feature type="region of interest" description="Disordered" evidence="5">
    <location>
        <begin position="1"/>
        <end position="23"/>
    </location>
</feature>
<evidence type="ECO:0000259" key="6">
    <source>
        <dbReference type="Pfam" id="PF01420"/>
    </source>
</evidence>
<comment type="similarity">
    <text evidence="1">Belongs to the type-I restriction system S methylase family.</text>
</comment>
<dbReference type="GO" id="GO:0004519">
    <property type="term" value="F:endonuclease activity"/>
    <property type="evidence" value="ECO:0007669"/>
    <property type="project" value="UniProtKB-KW"/>
</dbReference>
<dbReference type="CDD" id="cd17253">
    <property type="entry name" value="RMtype1_S_Eco933I-TRD2-CR2_like"/>
    <property type="match status" value="1"/>
</dbReference>
<name>A0ABY9H3L7_9GAMM</name>
<dbReference type="Pfam" id="PF01420">
    <property type="entry name" value="Methylase_S"/>
    <property type="match status" value="2"/>
</dbReference>
<dbReference type="GO" id="GO:0016787">
    <property type="term" value="F:hydrolase activity"/>
    <property type="evidence" value="ECO:0007669"/>
    <property type="project" value="UniProtKB-KW"/>
</dbReference>
<feature type="coiled-coil region" evidence="4">
    <location>
        <begin position="400"/>
        <end position="427"/>
    </location>
</feature>
<keyword evidence="4" id="KW-0175">Coiled coil</keyword>
<keyword evidence="7" id="KW-0540">Nuclease</keyword>
<keyword evidence="7" id="KW-0378">Hydrolase</keyword>
<dbReference type="InterPro" id="IPR044946">
    <property type="entry name" value="Restrct_endonuc_typeI_TRD_sf"/>
</dbReference>
<evidence type="ECO:0000313" key="8">
    <source>
        <dbReference type="Proteomes" id="UP001235344"/>
    </source>
</evidence>
<evidence type="ECO:0000256" key="1">
    <source>
        <dbReference type="ARBA" id="ARBA00010923"/>
    </source>
</evidence>
<dbReference type="InterPro" id="IPR052021">
    <property type="entry name" value="Type-I_RS_S_subunit"/>
</dbReference>
<dbReference type="Gene3D" id="3.90.220.20">
    <property type="entry name" value="DNA methylase specificity domains"/>
    <property type="match status" value="3"/>
</dbReference>
<gene>
    <name evidence="7" type="ORF">B6N23_15135</name>
</gene>
<evidence type="ECO:0000256" key="5">
    <source>
        <dbReference type="SAM" id="MobiDB-lite"/>
    </source>
</evidence>
<feature type="compositionally biased region" description="Basic and acidic residues" evidence="5">
    <location>
        <begin position="1"/>
        <end position="10"/>
    </location>
</feature>
<dbReference type="PANTHER" id="PTHR30408:SF12">
    <property type="entry name" value="TYPE I RESTRICTION ENZYME MJAVIII SPECIFICITY SUBUNIT"/>
    <property type="match status" value="1"/>
</dbReference>
<keyword evidence="3" id="KW-0238">DNA-binding</keyword>
<feature type="domain" description="Type I restriction modification DNA specificity" evidence="6">
    <location>
        <begin position="243"/>
        <end position="413"/>
    </location>
</feature>
<reference evidence="7 8" key="1">
    <citation type="submission" date="2023-08" db="EMBL/GenBank/DDBJ databases">
        <title>Transcriptome Analysis of Halomonas alkalicola CICC 11012s to Identify the Genes Involved in Alkaline Tolerances.</title>
        <authorList>
            <person name="Zhai L."/>
        </authorList>
    </citation>
    <scope>NUCLEOTIDE SEQUENCE [LARGE SCALE GENOMIC DNA]</scope>
    <source>
        <strain evidence="7 8">CICC 11012s</strain>
    </source>
</reference>
<evidence type="ECO:0000313" key="7">
    <source>
        <dbReference type="EMBL" id="WLI73064.1"/>
    </source>
</evidence>